<sequence length="231" mass="25545">MDNPIAANILGTAGAVCWSIQLIPQIIKNYRLHSTKGLHHTMYISWAIAGIPLGVYNLAQDLNVALQVQPNILIFLSLVAWAQCKYYGDRWRLPRVLLATALVGALIGGVEAGLYFALRLGKRRGVEWPLTLMAVLAALLLAVGVLRYYWEIYRARSVQGISYLFVSIDAGGDLVSILAILFSPRIDVVGIVVYSVELVLWIGIGLLGVHYRLRVWICKKLSKEEEGGENS</sequence>
<reference evidence="6 7" key="1">
    <citation type="journal article" date="2014" name="Genome Announc.">
        <title>Draft genome sequence of the pathogenic fungus Scedosporium apiospermum.</title>
        <authorList>
            <person name="Vandeputte P."/>
            <person name="Ghamrawi S."/>
            <person name="Rechenmann M."/>
            <person name="Iltis A."/>
            <person name="Giraud S."/>
            <person name="Fleury M."/>
            <person name="Thornton C."/>
            <person name="Delhaes L."/>
            <person name="Meyer W."/>
            <person name="Papon N."/>
            <person name="Bouchara J.P."/>
        </authorList>
    </citation>
    <scope>NUCLEOTIDE SEQUENCE [LARGE SCALE GENOMIC DNA]</scope>
    <source>
        <strain evidence="6 7">IHEM 14462</strain>
    </source>
</reference>
<feature type="transmembrane region" description="Helical" evidence="5">
    <location>
        <begin position="188"/>
        <end position="213"/>
    </location>
</feature>
<comment type="subcellular location">
    <subcellularLocation>
        <location evidence="1">Membrane</location>
        <topology evidence="1">Multi-pass membrane protein</topology>
    </subcellularLocation>
</comment>
<evidence type="ECO:0000256" key="5">
    <source>
        <dbReference type="SAM" id="Phobius"/>
    </source>
</evidence>
<keyword evidence="3 5" id="KW-1133">Transmembrane helix</keyword>
<dbReference type="EMBL" id="JOWA01000022">
    <property type="protein sequence ID" value="KEZ46702.1"/>
    <property type="molecule type" value="Genomic_DNA"/>
</dbReference>
<evidence type="ECO:0000256" key="2">
    <source>
        <dbReference type="ARBA" id="ARBA00022692"/>
    </source>
</evidence>
<dbReference type="KEGG" id="sapo:SAPIO_CDS0547"/>
<keyword evidence="2 5" id="KW-0812">Transmembrane</keyword>
<feature type="transmembrane region" description="Helical" evidence="5">
    <location>
        <begin position="130"/>
        <end position="150"/>
    </location>
</feature>
<dbReference type="AlphaFoldDB" id="A0A084GH90"/>
<evidence type="ECO:0000313" key="7">
    <source>
        <dbReference type="Proteomes" id="UP000028545"/>
    </source>
</evidence>
<feature type="transmembrane region" description="Helical" evidence="5">
    <location>
        <begin position="6"/>
        <end position="23"/>
    </location>
</feature>
<dbReference type="RefSeq" id="XP_016646501.1">
    <property type="nucleotide sequence ID" value="XM_016783301.1"/>
</dbReference>
<dbReference type="VEuPathDB" id="FungiDB:SAPIO_CDS0547"/>
<dbReference type="Pfam" id="PF04193">
    <property type="entry name" value="PQ-loop"/>
    <property type="match status" value="2"/>
</dbReference>
<feature type="transmembrane region" description="Helical" evidence="5">
    <location>
        <begin position="162"/>
        <end position="182"/>
    </location>
</feature>
<dbReference type="Proteomes" id="UP000028545">
    <property type="component" value="Unassembled WGS sequence"/>
</dbReference>
<evidence type="ECO:0000313" key="6">
    <source>
        <dbReference type="EMBL" id="KEZ46702.1"/>
    </source>
</evidence>
<dbReference type="OMA" id="YYEKKWS"/>
<dbReference type="SMART" id="SM00679">
    <property type="entry name" value="CTNS"/>
    <property type="match status" value="2"/>
</dbReference>
<evidence type="ECO:0000256" key="1">
    <source>
        <dbReference type="ARBA" id="ARBA00004141"/>
    </source>
</evidence>
<dbReference type="PANTHER" id="PTHR16201:SF37">
    <property type="entry name" value="PQ-LOOP REPEAT-CONTAINING PROTEIN"/>
    <property type="match status" value="1"/>
</dbReference>
<keyword evidence="4 5" id="KW-0472">Membrane</keyword>
<dbReference type="GeneID" id="27718699"/>
<comment type="caution">
    <text evidence="6">The sequence shown here is derived from an EMBL/GenBank/DDBJ whole genome shotgun (WGS) entry which is preliminary data.</text>
</comment>
<dbReference type="HOGENOM" id="CLU_040201_1_0_1"/>
<gene>
    <name evidence="6" type="ORF">SAPIO_CDS0547</name>
</gene>
<dbReference type="Gene3D" id="1.20.1280.290">
    <property type="match status" value="1"/>
</dbReference>
<dbReference type="PANTHER" id="PTHR16201">
    <property type="entry name" value="SEVEN TRANSMEMBRANE PROTEIN 1-RELATED"/>
    <property type="match status" value="1"/>
</dbReference>
<dbReference type="InterPro" id="IPR051415">
    <property type="entry name" value="LAAT-1"/>
</dbReference>
<dbReference type="OrthoDB" id="407617at2759"/>
<accession>A0A084GH90</accession>
<feature type="transmembrane region" description="Helical" evidence="5">
    <location>
        <begin position="96"/>
        <end position="118"/>
    </location>
</feature>
<feature type="transmembrane region" description="Helical" evidence="5">
    <location>
        <begin position="43"/>
        <end position="59"/>
    </location>
</feature>
<keyword evidence="7" id="KW-1185">Reference proteome</keyword>
<proteinExistence type="predicted"/>
<evidence type="ECO:0000256" key="3">
    <source>
        <dbReference type="ARBA" id="ARBA00022989"/>
    </source>
</evidence>
<evidence type="ECO:0000256" key="4">
    <source>
        <dbReference type="ARBA" id="ARBA00023136"/>
    </source>
</evidence>
<organism evidence="6 7">
    <name type="scientific">Pseudallescheria apiosperma</name>
    <name type="common">Scedosporium apiospermum</name>
    <dbReference type="NCBI Taxonomy" id="563466"/>
    <lineage>
        <taxon>Eukaryota</taxon>
        <taxon>Fungi</taxon>
        <taxon>Dikarya</taxon>
        <taxon>Ascomycota</taxon>
        <taxon>Pezizomycotina</taxon>
        <taxon>Sordariomycetes</taxon>
        <taxon>Hypocreomycetidae</taxon>
        <taxon>Microascales</taxon>
        <taxon>Microascaceae</taxon>
        <taxon>Scedosporium</taxon>
    </lineage>
</organism>
<dbReference type="InterPro" id="IPR006603">
    <property type="entry name" value="PQ-loop_rpt"/>
</dbReference>
<dbReference type="GO" id="GO:0016020">
    <property type="term" value="C:membrane"/>
    <property type="evidence" value="ECO:0007669"/>
    <property type="project" value="UniProtKB-SubCell"/>
</dbReference>
<protein>
    <submittedName>
        <fullName evidence="6">PQ loop repeat protein</fullName>
    </submittedName>
</protein>
<name>A0A084GH90_PSEDA</name>